<organism evidence="1 2">
    <name type="scientific">Malassezia pachydermatis</name>
    <dbReference type="NCBI Taxonomy" id="77020"/>
    <lineage>
        <taxon>Eukaryota</taxon>
        <taxon>Fungi</taxon>
        <taxon>Dikarya</taxon>
        <taxon>Basidiomycota</taxon>
        <taxon>Ustilaginomycotina</taxon>
        <taxon>Malasseziomycetes</taxon>
        <taxon>Malasseziales</taxon>
        <taxon>Malasseziaceae</taxon>
        <taxon>Malassezia</taxon>
    </lineage>
</organism>
<accession>A0A0N0RS68</accession>
<dbReference type="RefSeq" id="XP_017991454.1">
    <property type="nucleotide sequence ID" value="XM_018136222.1"/>
</dbReference>
<reference evidence="1 2" key="1">
    <citation type="submission" date="2015-07" db="EMBL/GenBank/DDBJ databases">
        <title>Draft Genome Sequence of Malassezia furfur CBS1878 and Malassezia pachydermatis CBS1879.</title>
        <authorList>
            <person name="Triana S."/>
            <person name="Ohm R."/>
            <person name="Gonzalez A."/>
            <person name="DeCock H."/>
            <person name="Restrepo S."/>
            <person name="Celis A."/>
        </authorList>
    </citation>
    <scope>NUCLEOTIDE SEQUENCE [LARGE SCALE GENOMIC DNA]</scope>
    <source>
        <strain evidence="1 2">CBS 1879</strain>
    </source>
</reference>
<evidence type="ECO:0000313" key="1">
    <source>
        <dbReference type="EMBL" id="KOS13822.1"/>
    </source>
</evidence>
<name>A0A0N0RS68_9BASI</name>
<dbReference type="OrthoDB" id="3351202at2759"/>
<dbReference type="EMBL" id="LGAV01000005">
    <property type="protein sequence ID" value="KOS13822.1"/>
    <property type="molecule type" value="Genomic_DNA"/>
</dbReference>
<sequence length="633" mass="69517">MQASTEAERMPPTAIALVVQIQDQLQSLKDLVRRGHVGEELHALSAPCASHLGLYPTEINVTPSDQFSQETYIDALETINKAASSLRQSLERPDAQVMESQMKEVSAQATELARASRDVHTMTICAGNLPTSLPSALWVGAVAQDQTPPENYDDAVQVLEALCQALTPVCTELRLECFHERINAERQDPMGKTYTFTSGGRIIVLDFEFGLKKDESMSWRPTVSLQVSYASADGARIPEDKRLAELIASYLQQLLYLIFGHEADHDVLRRCASESSMTTYAQAGQLWRAFLRSLTALASIDRLEVTGSDGHVIDAFLLLEQFGQTAEEVCTLEAQTLCSKYGLSSSSPHHPEVQRYLLQEGLGVARHHDALPFLTLSFTPNHRAMIQVAPCSVPLASPAETSWIPTSKIELPMYARQPLSAFGQRNGLTRPLAYVAEVEPPIMVPHRIARDVYCACGLAQHHLPLSSKPSPSTSGYLTHILGSSSHYCASIQDEEARIISSLPFQSLVQLYHALNILREQVVWNDLLRRAAKSNTEGPTVTLKLEGAEEHGTSRLRLNMPTAHKGVVVNAILSRKTSEAHHNKWSLEAQAISLAGQPARVWGAPSAQANVPGLQDDGLSLTDLVDTLYVWARS</sequence>
<proteinExistence type="predicted"/>
<dbReference type="VEuPathDB" id="FungiDB:Malapachy_1723"/>
<evidence type="ECO:0000313" key="2">
    <source>
        <dbReference type="Proteomes" id="UP000037751"/>
    </source>
</evidence>
<keyword evidence="2" id="KW-1185">Reference proteome</keyword>
<dbReference type="Proteomes" id="UP000037751">
    <property type="component" value="Unassembled WGS sequence"/>
</dbReference>
<evidence type="ECO:0008006" key="3">
    <source>
        <dbReference type="Google" id="ProtNLM"/>
    </source>
</evidence>
<comment type="caution">
    <text evidence="1">The sequence shown here is derived from an EMBL/GenBank/DDBJ whole genome shotgun (WGS) entry which is preliminary data.</text>
</comment>
<protein>
    <recommendedName>
        <fullName evidence="3">Mediator of RNA polymerase II transcription subunit 1</fullName>
    </recommendedName>
</protein>
<gene>
    <name evidence="1" type="ORF">Malapachy_1723</name>
</gene>
<dbReference type="GeneID" id="28728097"/>
<dbReference type="AlphaFoldDB" id="A0A0N0RS68"/>